<dbReference type="AlphaFoldDB" id="A0A919N9E8"/>
<feature type="region of interest" description="Disordered" evidence="1">
    <location>
        <begin position="25"/>
        <end position="52"/>
    </location>
</feature>
<evidence type="ECO:0000256" key="1">
    <source>
        <dbReference type="SAM" id="MobiDB-lite"/>
    </source>
</evidence>
<evidence type="ECO:0000313" key="2">
    <source>
        <dbReference type="EMBL" id="GIF06722.1"/>
    </source>
</evidence>
<dbReference type="EMBL" id="BOMW01000039">
    <property type="protein sequence ID" value="GIF06722.1"/>
    <property type="molecule type" value="Genomic_DNA"/>
</dbReference>
<proteinExistence type="predicted"/>
<sequence length="142" mass="13839">MSVSARFVVLGTVVALAGCGGDKPSVVSTPPSASVGSAWPAPRPLASAPAADNPPGLLTCRQLAVAVRDASLMEPGVIQGILAASKTADAPVADAARALGEAYEQALTSHGTQSEPDAVAAVSAAAADMSQVCADSGLDSAN</sequence>
<dbReference type="PROSITE" id="PS51257">
    <property type="entry name" value="PROKAR_LIPOPROTEIN"/>
    <property type="match status" value="1"/>
</dbReference>
<name>A0A919N9E8_9ACTN</name>
<evidence type="ECO:0000313" key="3">
    <source>
        <dbReference type="Proteomes" id="UP000629619"/>
    </source>
</evidence>
<keyword evidence="3" id="KW-1185">Reference proteome</keyword>
<dbReference type="Proteomes" id="UP000629619">
    <property type="component" value="Unassembled WGS sequence"/>
</dbReference>
<feature type="compositionally biased region" description="Low complexity" evidence="1">
    <location>
        <begin position="25"/>
        <end position="51"/>
    </location>
</feature>
<accession>A0A919N9E8</accession>
<organism evidence="2 3">
    <name type="scientific">Actinoplanes siamensis</name>
    <dbReference type="NCBI Taxonomy" id="1223317"/>
    <lineage>
        <taxon>Bacteria</taxon>
        <taxon>Bacillati</taxon>
        <taxon>Actinomycetota</taxon>
        <taxon>Actinomycetes</taxon>
        <taxon>Micromonosporales</taxon>
        <taxon>Micromonosporaceae</taxon>
        <taxon>Actinoplanes</taxon>
    </lineage>
</organism>
<comment type="caution">
    <text evidence="2">The sequence shown here is derived from an EMBL/GenBank/DDBJ whole genome shotgun (WGS) entry which is preliminary data.</text>
</comment>
<protein>
    <submittedName>
        <fullName evidence="2">Uncharacterized protein</fullName>
    </submittedName>
</protein>
<gene>
    <name evidence="2" type="ORF">Asi03nite_42600</name>
</gene>
<dbReference type="RefSeq" id="WP_203682160.1">
    <property type="nucleotide sequence ID" value="NZ_BOMW01000039.1"/>
</dbReference>
<reference evidence="2" key="1">
    <citation type="submission" date="2021-01" db="EMBL/GenBank/DDBJ databases">
        <title>Whole genome shotgun sequence of Actinoplanes siamensis NBRC 109076.</title>
        <authorList>
            <person name="Komaki H."/>
            <person name="Tamura T."/>
        </authorList>
    </citation>
    <scope>NUCLEOTIDE SEQUENCE</scope>
    <source>
        <strain evidence="2">NBRC 109076</strain>
    </source>
</reference>